<evidence type="ECO:0000313" key="1">
    <source>
        <dbReference type="EMBL" id="KJE75801.1"/>
    </source>
</evidence>
<dbReference type="EMBL" id="JXUW01000028">
    <property type="protein sequence ID" value="KJE75801.1"/>
    <property type="molecule type" value="Genomic_DNA"/>
</dbReference>
<evidence type="ECO:0000313" key="2">
    <source>
        <dbReference type="Proteomes" id="UP000032336"/>
    </source>
</evidence>
<dbReference type="OrthoDB" id="5245004at2"/>
<name>A0A0D8FRQ4_9ACTN</name>
<dbReference type="GeneID" id="78373464"/>
<protein>
    <submittedName>
        <fullName evidence="1">Uncharacterized protein</fullName>
    </submittedName>
</protein>
<proteinExistence type="predicted"/>
<dbReference type="eggNOG" id="ENOG5031HIV">
    <property type="taxonomic scope" value="Bacteria"/>
</dbReference>
<gene>
    <name evidence="1" type="ORF">FEAC_24320</name>
</gene>
<comment type="caution">
    <text evidence="1">The sequence shown here is derived from an EMBL/GenBank/DDBJ whole genome shotgun (WGS) entry which is preliminary data.</text>
</comment>
<reference evidence="1 2" key="1">
    <citation type="submission" date="2015-01" db="EMBL/GenBank/DDBJ databases">
        <title>Draft genome of the acidophilic iron oxidizer Ferrimicrobium acidiphilum strain T23.</title>
        <authorList>
            <person name="Poehlein A."/>
            <person name="Eisen S."/>
            <person name="Schloemann M."/>
            <person name="Johnson B.D."/>
            <person name="Daniel R."/>
            <person name="Muehling M."/>
        </authorList>
    </citation>
    <scope>NUCLEOTIDE SEQUENCE [LARGE SCALE GENOMIC DNA]</scope>
    <source>
        <strain evidence="1 2">T23</strain>
    </source>
</reference>
<dbReference type="AlphaFoldDB" id="A0A0D8FRQ4"/>
<dbReference type="RefSeq" id="WP_035390578.1">
    <property type="nucleotide sequence ID" value="NZ_JQKF01000027.1"/>
</dbReference>
<keyword evidence="2" id="KW-1185">Reference proteome</keyword>
<organism evidence="1 2">
    <name type="scientific">Ferrimicrobium acidiphilum DSM 19497</name>
    <dbReference type="NCBI Taxonomy" id="1121877"/>
    <lineage>
        <taxon>Bacteria</taxon>
        <taxon>Bacillati</taxon>
        <taxon>Actinomycetota</taxon>
        <taxon>Acidimicrobiia</taxon>
        <taxon>Acidimicrobiales</taxon>
        <taxon>Acidimicrobiaceae</taxon>
        <taxon>Ferrimicrobium</taxon>
    </lineage>
</organism>
<sequence>MKKGRHRRYEEARKAKRGIPVPLIRCEECGGDSVHGHSDWCMAYLDDEELQAAPSAYGHDDDTEE</sequence>
<accession>A0A0D8FRQ4</accession>
<dbReference type="Proteomes" id="UP000032336">
    <property type="component" value="Unassembled WGS sequence"/>
</dbReference>